<dbReference type="Pfam" id="PF01131">
    <property type="entry name" value="Topoisom_bac"/>
    <property type="match status" value="1"/>
</dbReference>
<protein>
    <submittedName>
        <fullName evidence="6">DUF3945 domain-containing protein</fullName>
    </submittedName>
</protein>
<evidence type="ECO:0000256" key="3">
    <source>
        <dbReference type="ARBA" id="ARBA00023235"/>
    </source>
</evidence>
<dbReference type="Gene3D" id="1.10.290.10">
    <property type="entry name" value="Topoisomerase I, domain 4"/>
    <property type="match status" value="1"/>
</dbReference>
<dbReference type="PRINTS" id="PR00417">
    <property type="entry name" value="PRTPISMRASEI"/>
</dbReference>
<reference evidence="7" key="1">
    <citation type="submission" date="2019-09" db="EMBL/GenBank/DDBJ databases">
        <title>Antimicrobial potential of Antarctic Bacteria.</title>
        <authorList>
            <person name="Benaud N."/>
            <person name="Edwards R.J."/>
            <person name="Ferrari B.C."/>
        </authorList>
    </citation>
    <scope>NUCLEOTIDE SEQUENCE [LARGE SCALE GENOMIC DNA]</scope>
    <source>
        <strain evidence="7">SPB151</strain>
    </source>
</reference>
<dbReference type="InterPro" id="IPR003602">
    <property type="entry name" value="Topo_IA_DNA-bd_dom"/>
</dbReference>
<dbReference type="InterPro" id="IPR025222">
    <property type="entry name" value="DUF3945"/>
</dbReference>
<dbReference type="Pfam" id="PF01751">
    <property type="entry name" value="Toprim"/>
    <property type="match status" value="1"/>
</dbReference>
<evidence type="ECO:0000313" key="6">
    <source>
        <dbReference type="EMBL" id="QNE18164.1"/>
    </source>
</evidence>
<sequence length="812" mass="88808">MTVGILTEKPSAARHFAAALGGSSGTYNGEQFVVAHARGHLYEFVDPHWMVSGPALVEKYQKWDLANLPWDPNDLSWELELIKGAGSLARDVNQTLSGCDEIVIATDVDPTGEGGMIAVNLLLELGLRPRSWSRMYFTDEAPASLQSGFTSRTAIASLQDLDEYKKAVYRSKFDFLSMQWTRCATNMARGCGRDIVLRQGRLKSAMVKLVGDQLQAYNSYVKQPFFQNRFRDENGVLYTNPAETRFGQKNQVPGLYSASPVVVDGTAMKQTAPPQLLDLAALSSMLVGQGVKAKFVLETYQKMYEAQVVSYPRTEDKTITPAQFNELAPLVDKIAAVVGIGTALLTHRQPRGTHVKPQGAHGANRPGPKVPASLDHVTQRFGQTGRLIYETLAKNYLAMHAEDYRYEQQKGHVQRYPAFVGITHVPKSAGWKAVFDPDAGDDSPDPGGNTAPDGVAVENGKGLGRIAEPFVFDGANKRPEHPTMKWLMNQLAKSDVGTGATRTSTYSEVTSTSANYPLLVERGRRLTLAEAGEMSWLLLPGTRIGDLELTEKVYADMRDIAAGTATADDRLAVVAGWVREDVAQMQKNAEVMRSRLGLQKTAVTQSERAAGTWTATGRDVTFARSWSGHRFSDSEVQRLLAGETIEFQAVNRQATSYDVFGALAVQTFKGTKFVGFKKLGLGHRDAGGNAQPPTQWCSHVFTPKEIAKLAAGEPVEASDFVSKDGNAFQCKVWFKEDKPGNGKKIIPDFDASLDSPPVSWCKHTFTDAERSALSSGTSIHVKGLTSAKGRKFDADLTWKEQDGKKKIVPAFA</sequence>
<dbReference type="Pfam" id="PF13101">
    <property type="entry name" value="DUF3945"/>
    <property type="match status" value="1"/>
</dbReference>
<dbReference type="SMART" id="SM00437">
    <property type="entry name" value="TOP1Ac"/>
    <property type="match status" value="1"/>
</dbReference>
<dbReference type="AlphaFoldDB" id="A0A7G6WVZ9"/>
<dbReference type="InterPro" id="IPR000380">
    <property type="entry name" value="Topo_IA"/>
</dbReference>
<dbReference type="InterPro" id="IPR006171">
    <property type="entry name" value="TOPRIM_dom"/>
</dbReference>
<evidence type="ECO:0000256" key="4">
    <source>
        <dbReference type="SAM" id="MobiDB-lite"/>
    </source>
</evidence>
<dbReference type="GO" id="GO:0003677">
    <property type="term" value="F:DNA binding"/>
    <property type="evidence" value="ECO:0007669"/>
    <property type="project" value="UniProtKB-KW"/>
</dbReference>
<dbReference type="GO" id="GO:0006310">
    <property type="term" value="P:DNA recombination"/>
    <property type="evidence" value="ECO:0007669"/>
    <property type="project" value="TreeGrafter"/>
</dbReference>
<dbReference type="InterPro" id="IPR013825">
    <property type="entry name" value="Topo_IA_cen_sub2"/>
</dbReference>
<dbReference type="RefSeq" id="WP_185447099.1">
    <property type="nucleotide sequence ID" value="NZ_CP043661.1"/>
</dbReference>
<keyword evidence="2" id="KW-0238">DNA-binding</keyword>
<keyword evidence="7" id="KW-1185">Reference proteome</keyword>
<dbReference type="Gene3D" id="1.10.460.10">
    <property type="entry name" value="Topoisomerase I, domain 2"/>
    <property type="match status" value="1"/>
</dbReference>
<dbReference type="EMBL" id="CP043661">
    <property type="protein sequence ID" value="QNE18164.1"/>
    <property type="molecule type" value="Genomic_DNA"/>
</dbReference>
<dbReference type="InterPro" id="IPR023405">
    <property type="entry name" value="Topo_IA_core_domain"/>
</dbReference>
<evidence type="ECO:0000256" key="1">
    <source>
        <dbReference type="ARBA" id="ARBA00023029"/>
    </source>
</evidence>
<dbReference type="PANTHER" id="PTHR11390:SF21">
    <property type="entry name" value="DNA TOPOISOMERASE 3-ALPHA"/>
    <property type="match status" value="1"/>
</dbReference>
<evidence type="ECO:0000256" key="2">
    <source>
        <dbReference type="ARBA" id="ARBA00023125"/>
    </source>
</evidence>
<evidence type="ECO:0000259" key="5">
    <source>
        <dbReference type="PROSITE" id="PS52039"/>
    </source>
</evidence>
<dbReference type="Proteomes" id="UP000515563">
    <property type="component" value="Chromosome"/>
</dbReference>
<dbReference type="GO" id="GO:0006281">
    <property type="term" value="P:DNA repair"/>
    <property type="evidence" value="ECO:0007669"/>
    <property type="project" value="TreeGrafter"/>
</dbReference>
<dbReference type="PROSITE" id="PS52039">
    <property type="entry name" value="TOPO_IA_2"/>
    <property type="match status" value="1"/>
</dbReference>
<accession>A0A7G6WVZ9</accession>
<name>A0A7G6WVZ9_9ACTN</name>
<proteinExistence type="predicted"/>
<dbReference type="InterPro" id="IPR013826">
    <property type="entry name" value="Topo_IA_cen_sub3"/>
</dbReference>
<dbReference type="GO" id="GO:0043597">
    <property type="term" value="C:cytoplasmic replication fork"/>
    <property type="evidence" value="ECO:0007669"/>
    <property type="project" value="TreeGrafter"/>
</dbReference>
<dbReference type="Gene3D" id="3.40.50.140">
    <property type="match status" value="1"/>
</dbReference>
<feature type="domain" description="Topo IA-type catalytic" evidence="5">
    <location>
        <begin position="160"/>
        <end position="583"/>
    </location>
</feature>
<keyword evidence="3" id="KW-0413">Isomerase</keyword>
<dbReference type="Gene3D" id="2.70.20.10">
    <property type="entry name" value="Topoisomerase I, domain 3"/>
    <property type="match status" value="1"/>
</dbReference>
<dbReference type="PANTHER" id="PTHR11390">
    <property type="entry name" value="PROKARYOTIC DNA TOPOISOMERASE"/>
    <property type="match status" value="1"/>
</dbReference>
<dbReference type="GO" id="GO:0003917">
    <property type="term" value="F:DNA topoisomerase type I (single strand cut, ATP-independent) activity"/>
    <property type="evidence" value="ECO:0007669"/>
    <property type="project" value="InterPro"/>
</dbReference>
<feature type="region of interest" description="Disordered" evidence="4">
    <location>
        <begin position="436"/>
        <end position="455"/>
    </location>
</feature>
<reference evidence="6 7" key="2">
    <citation type="journal article" date="2020" name="Microbiol. Resour. Announc.">
        <title>Antarctic desert soil bacteria exhibit high novel natural product potential, evaluated through long-read genome sequencing and comparative genomics.</title>
        <authorList>
            <person name="Benaud N."/>
            <person name="Edwards R.J."/>
            <person name="Amos T.G."/>
            <person name="D'Agostino P.M."/>
            <person name="Gutierrez-Chavez C."/>
            <person name="Montgomery K."/>
            <person name="Nicetic I."/>
            <person name="Ferrari B.C."/>
        </authorList>
    </citation>
    <scope>NUCLEOTIDE SEQUENCE [LARGE SCALE GENOMIC DNA]</scope>
    <source>
        <strain evidence="6 7">SPB151</strain>
    </source>
</reference>
<dbReference type="InterPro" id="IPR013824">
    <property type="entry name" value="Topo_IA_cen_sub1"/>
</dbReference>
<organism evidence="6 7">
    <name type="scientific">Kribbella qitaiheensis</name>
    <dbReference type="NCBI Taxonomy" id="1544730"/>
    <lineage>
        <taxon>Bacteria</taxon>
        <taxon>Bacillati</taxon>
        <taxon>Actinomycetota</taxon>
        <taxon>Actinomycetes</taxon>
        <taxon>Propionibacteriales</taxon>
        <taxon>Kribbellaceae</taxon>
        <taxon>Kribbella</taxon>
    </lineage>
</organism>
<dbReference type="SUPFAM" id="SSF56712">
    <property type="entry name" value="Prokaryotic type I DNA topoisomerase"/>
    <property type="match status" value="1"/>
</dbReference>
<dbReference type="GO" id="GO:0006265">
    <property type="term" value="P:DNA topological change"/>
    <property type="evidence" value="ECO:0007669"/>
    <property type="project" value="InterPro"/>
</dbReference>
<dbReference type="KEGG" id="kqi:F1D05_10000"/>
<dbReference type="InterPro" id="IPR013497">
    <property type="entry name" value="Topo_IA_cen"/>
</dbReference>
<gene>
    <name evidence="6" type="ORF">F1D05_10000</name>
</gene>
<keyword evidence="1" id="KW-0799">Topoisomerase</keyword>
<feature type="region of interest" description="Disordered" evidence="4">
    <location>
        <begin position="352"/>
        <end position="373"/>
    </location>
</feature>
<evidence type="ECO:0000313" key="7">
    <source>
        <dbReference type="Proteomes" id="UP000515563"/>
    </source>
</evidence>